<dbReference type="RefSeq" id="WP_015351239.1">
    <property type="nucleotide sequence ID" value="NC_020126.1"/>
</dbReference>
<dbReference type="OrthoDB" id="6014523at2"/>
<reference evidence="1 2" key="1">
    <citation type="journal article" date="2013" name="Genome Announc.">
        <title>Complete genome sequence of Myxococcus stipitatus strain DSM 14675, a fruiting myxobacterium.</title>
        <authorList>
            <person name="Huntley S."/>
            <person name="Kneip S."/>
            <person name="Treuner-Lange A."/>
            <person name="Sogaard-Andersen L."/>
        </authorList>
    </citation>
    <scope>NUCLEOTIDE SEQUENCE [LARGE SCALE GENOMIC DNA]</scope>
    <source>
        <strain evidence="2">DSM 14675 / JCM 12634 / Mx s8</strain>
    </source>
</reference>
<dbReference type="AlphaFoldDB" id="L7UKL9"/>
<sequence length="136" mass="14408">MPIPANPQLPMTNSNSLLTTIINDTPNTLSIVVGVPDSTQIISLSSATLGPAGSKQNQVTVMTQYNDDNSLNVSVWDPNYSTSNSVASFVSHQKDQDSIIGRGSEPWVDTVNYVGGYTLSPNAPRLGQISVTVGKT</sequence>
<evidence type="ECO:0000313" key="1">
    <source>
        <dbReference type="EMBL" id="AGC46984.1"/>
    </source>
</evidence>
<dbReference type="Proteomes" id="UP000011131">
    <property type="component" value="Chromosome"/>
</dbReference>
<dbReference type="EMBL" id="CP004025">
    <property type="protein sequence ID" value="AGC46984.1"/>
    <property type="molecule type" value="Genomic_DNA"/>
</dbReference>
<keyword evidence="2" id="KW-1185">Reference proteome</keyword>
<dbReference type="HOGENOM" id="CLU_1873202_0_0_7"/>
<gene>
    <name evidence="1" type="ordered locus">MYSTI_05708</name>
</gene>
<accession>L7UKL9</accession>
<protein>
    <submittedName>
        <fullName evidence="1">Uncharacterized protein</fullName>
    </submittedName>
</protein>
<name>L7UKL9_MYXSD</name>
<organism evidence="1 2">
    <name type="scientific">Myxococcus stipitatus (strain DSM 14675 / JCM 12634 / Mx s8)</name>
    <dbReference type="NCBI Taxonomy" id="1278073"/>
    <lineage>
        <taxon>Bacteria</taxon>
        <taxon>Pseudomonadati</taxon>
        <taxon>Myxococcota</taxon>
        <taxon>Myxococcia</taxon>
        <taxon>Myxococcales</taxon>
        <taxon>Cystobacterineae</taxon>
        <taxon>Myxococcaceae</taxon>
        <taxon>Myxococcus</taxon>
    </lineage>
</organism>
<evidence type="ECO:0000313" key="2">
    <source>
        <dbReference type="Proteomes" id="UP000011131"/>
    </source>
</evidence>
<proteinExistence type="predicted"/>
<dbReference type="KEGG" id="msd:MYSTI_05708"/>
<dbReference type="PATRIC" id="fig|1278073.3.peg.5788"/>